<dbReference type="GO" id="GO:0005509">
    <property type="term" value="F:calcium ion binding"/>
    <property type="evidence" value="ECO:0007669"/>
    <property type="project" value="InterPro"/>
</dbReference>
<sequence length="1018" mass="106556">MIKNYSMSILKLNSEIKSTATFLLLLLLAGNFMYGQCTDGELNFTWSGQAGGGNQFVWNAGQRTGSDTFTSCASNVTVTVTVDDDNNGSSEVYYDGSQSGGNSTSGGGAFANQGLTIWLDNNENLFDADAMVVGERATIVFDFSVPVELKSFLTGDIDWNNPGNISSTWRDFVRVSASNGGTNVPVQGIVQAPGTVTMVGQLAASNLGAIGSTGGLDPSDPRGHVIWNSQGNLITSLRVTYEVGVSGTGQQSLLIGSFLFDADADNDGVLNDVDQCEGFDDNMDADGDGIADGCDLDADNDGILNVDEYNNCITPTIELKKYFLDDFGQGTVRTSTPYISNSYFFNSIADVNDGQYCVIDTPNPGAGNHVSWGTYGDHTIGDTNGKMLVINSSSSTFAHYYKRSIENIIPNTIVKLSFWARNICAGCTSQPDITYSILDSSDNVLATANTGGLSTSDWVNYELTVNIGSDTDLQISLTNNNVPSGDGNDLAIDDISFSSIVCDSDSDTIPNYLDVDSDNDGCPDAMEGGNTGLNLTDLNILNQLVGGVDTNSSSASYGVPIIAGGGQVDVSSTNASVQSAECNPCDATSTLYSDRDGDNVGDACDSDDDNDGILDENEGCPSNFTPGEVRLIPPVGAWEVFLYDGRFQVLNALNLVDVPSRGADGTPGGLVVLSAHGFYTGNVGTYTFNDVSIGANQDPTPSVVASGVDMKVLTPFTVSNSGDWSIVYKRTIENNGTITIGAPGSYVDDWIELFINGVLVDSVNSFTASLPVADVISENISAGDVVEVRLTNGLGLGGFNLSIQTLNEVTLAVVCDTDTDNDGVLNHLDTDSDDDGCPDAIEGAGNIIGGLSTLTGGSPTAGSSSQNLGTNVDAEGNPKINAGDTTGFEQNNTAAVIDNTDSTGCTADLSLTKKVNKALPKVGDDIVYILTVKNEGPLNASGVKVTDVLPVGLTYKSSVIDLLGTYTNNVWDIGNLNVGESVNLRITATVTQQGTIINTAEITQSNQVDIDSTPMSGN</sequence>
<reference evidence="3 4" key="1">
    <citation type="submission" date="2016-11" db="EMBL/GenBank/DDBJ databases">
        <authorList>
            <person name="Jaros S."/>
            <person name="Januszkiewicz K."/>
            <person name="Wedrychowicz H."/>
        </authorList>
    </citation>
    <scope>NUCLEOTIDE SEQUENCE [LARGE SCALE GENOMIC DNA]</scope>
    <source>
        <strain evidence="3">NCIMB 2154T</strain>
    </source>
</reference>
<dbReference type="InterPro" id="IPR047589">
    <property type="entry name" value="DUF11_rpt"/>
</dbReference>
<dbReference type="InterPro" id="IPR001434">
    <property type="entry name" value="OmcB-like_DUF11"/>
</dbReference>
<evidence type="ECO:0000313" key="3">
    <source>
        <dbReference type="EMBL" id="SFZ81621.1"/>
    </source>
</evidence>
<evidence type="ECO:0000259" key="2">
    <source>
        <dbReference type="PROSITE" id="PS50060"/>
    </source>
</evidence>
<keyword evidence="1" id="KW-0732">Signal</keyword>
<dbReference type="KEGG" id="tmar:MARIT_1204"/>
<dbReference type="PROSITE" id="PS50060">
    <property type="entry name" value="MAM_2"/>
    <property type="match status" value="1"/>
</dbReference>
<accession>A0A2H1E8D3</accession>
<keyword evidence="4" id="KW-1185">Reference proteome</keyword>
<evidence type="ECO:0000256" key="1">
    <source>
        <dbReference type="ARBA" id="ARBA00022729"/>
    </source>
</evidence>
<protein>
    <recommendedName>
        <fullName evidence="2">MAM domain-containing protein</fullName>
    </recommendedName>
</protein>
<dbReference type="Gene3D" id="4.10.1080.10">
    <property type="entry name" value="TSP type-3 repeat"/>
    <property type="match status" value="2"/>
</dbReference>
<dbReference type="EMBL" id="LT634361">
    <property type="protein sequence ID" value="SFZ81621.1"/>
    <property type="molecule type" value="Genomic_DNA"/>
</dbReference>
<dbReference type="Proteomes" id="UP000231564">
    <property type="component" value="Chromosome MARIT"/>
</dbReference>
<dbReference type="Pfam" id="PF02412">
    <property type="entry name" value="TSP_3"/>
    <property type="match status" value="2"/>
</dbReference>
<dbReference type="GeneID" id="47722752"/>
<evidence type="ECO:0000313" key="4">
    <source>
        <dbReference type="Proteomes" id="UP000231564"/>
    </source>
</evidence>
<dbReference type="PROSITE" id="PS00018">
    <property type="entry name" value="EF_HAND_1"/>
    <property type="match status" value="1"/>
</dbReference>
<dbReference type="InterPro" id="IPR051172">
    <property type="entry name" value="Chlamydia_OmcB"/>
</dbReference>
<dbReference type="PANTHER" id="PTHR34819">
    <property type="entry name" value="LARGE CYSTEINE-RICH PERIPLASMIC PROTEIN OMCB"/>
    <property type="match status" value="1"/>
</dbReference>
<dbReference type="RefSeq" id="WP_100211035.1">
    <property type="nucleotide sequence ID" value="NZ_CP138495.1"/>
</dbReference>
<feature type="domain" description="MAM" evidence="2">
    <location>
        <begin position="326"/>
        <end position="504"/>
    </location>
</feature>
<dbReference type="OrthoDB" id="9805017at2"/>
<dbReference type="InterPro" id="IPR000998">
    <property type="entry name" value="MAM_dom"/>
</dbReference>
<dbReference type="Gene3D" id="2.60.40.10">
    <property type="entry name" value="Immunoglobulins"/>
    <property type="match status" value="1"/>
</dbReference>
<dbReference type="InterPro" id="IPR028974">
    <property type="entry name" value="TSP_type-3_rpt"/>
</dbReference>
<organism evidence="3 4">
    <name type="scientific">Tenacibaculum maritimum NCIMB 2154</name>
    <dbReference type="NCBI Taxonomy" id="1349785"/>
    <lineage>
        <taxon>Bacteria</taxon>
        <taxon>Pseudomonadati</taxon>
        <taxon>Bacteroidota</taxon>
        <taxon>Flavobacteriia</taxon>
        <taxon>Flavobacteriales</taxon>
        <taxon>Flavobacteriaceae</taxon>
        <taxon>Tenacibaculum</taxon>
    </lineage>
</organism>
<dbReference type="STRING" id="1349785.GCA_000509405_00351"/>
<dbReference type="InterPro" id="IPR003367">
    <property type="entry name" value="Thrombospondin_3-like_rpt"/>
</dbReference>
<dbReference type="InterPro" id="IPR013783">
    <property type="entry name" value="Ig-like_fold"/>
</dbReference>
<name>A0A2H1E8D3_9FLAO</name>
<dbReference type="SUPFAM" id="SSF103647">
    <property type="entry name" value="TSP type-3 repeat"/>
    <property type="match status" value="2"/>
</dbReference>
<proteinExistence type="predicted"/>
<dbReference type="NCBIfam" id="TIGR01451">
    <property type="entry name" value="B_ant_repeat"/>
    <property type="match status" value="1"/>
</dbReference>
<dbReference type="GO" id="GO:0016020">
    <property type="term" value="C:membrane"/>
    <property type="evidence" value="ECO:0007669"/>
    <property type="project" value="InterPro"/>
</dbReference>
<dbReference type="Pfam" id="PF01345">
    <property type="entry name" value="DUF11"/>
    <property type="match status" value="1"/>
</dbReference>
<dbReference type="Gene3D" id="2.60.120.200">
    <property type="match status" value="1"/>
</dbReference>
<dbReference type="AlphaFoldDB" id="A0A2H1E8D3"/>
<dbReference type="GO" id="GO:0007155">
    <property type="term" value="P:cell adhesion"/>
    <property type="evidence" value="ECO:0007669"/>
    <property type="project" value="InterPro"/>
</dbReference>
<gene>
    <name evidence="3" type="ORF">MARIT_1204</name>
</gene>
<dbReference type="InterPro" id="IPR018247">
    <property type="entry name" value="EF_Hand_1_Ca_BS"/>
</dbReference>
<dbReference type="PANTHER" id="PTHR34819:SF3">
    <property type="entry name" value="CELL SURFACE PROTEIN"/>
    <property type="match status" value="1"/>
</dbReference>